<evidence type="ECO:0000256" key="1">
    <source>
        <dbReference type="ARBA" id="ARBA00023122"/>
    </source>
</evidence>
<dbReference type="PROSITE" id="PS50914">
    <property type="entry name" value="BON"/>
    <property type="match status" value="1"/>
</dbReference>
<dbReference type="PROSITE" id="PS51371">
    <property type="entry name" value="CBS"/>
    <property type="match status" value="2"/>
</dbReference>
<feature type="domain" description="CBS" evidence="5">
    <location>
        <begin position="92"/>
        <end position="148"/>
    </location>
</feature>
<reference evidence="6 7" key="1">
    <citation type="submission" date="2022-06" db="EMBL/GenBank/DDBJ databases">
        <title>Draft genome sequence of type strain Streptomyces rubrisoli DSM 42083.</title>
        <authorList>
            <person name="Duangmal K."/>
            <person name="Klaysubun C."/>
        </authorList>
    </citation>
    <scope>NUCLEOTIDE SEQUENCE [LARGE SCALE GENOMIC DNA]</scope>
    <source>
        <strain evidence="6 7">DSM 42083</strain>
    </source>
</reference>
<comment type="caution">
    <text evidence="6">The sequence shown here is derived from an EMBL/GenBank/DDBJ whole genome shotgun (WGS) entry which is preliminary data.</text>
</comment>
<dbReference type="Gene3D" id="3.30.1340.30">
    <property type="match status" value="1"/>
</dbReference>
<evidence type="ECO:0000256" key="3">
    <source>
        <dbReference type="SAM" id="MobiDB-lite"/>
    </source>
</evidence>
<sequence>MVGASVHDVMTKDVAAVRLHTPYREIVRILQERKISALPVLDDDGKLTGVVSEADLLDKTSGEERPTGPLSGLRRRSHRGPKATGLTAGAIMTAPAITVNAAASVAAAARIMARRGVKRLPVVDDQGRLVGIVSRRDLLRLYLRSDDEIREEIQRDVFMRVLWADPENIDIKVHDGVVTLTGMLEQRSAIPVAERLSHAVGGVVDVDNQLTYRIDDTKGRPAFRSAE</sequence>
<gene>
    <name evidence="6" type="ORF">NON19_09715</name>
</gene>
<organism evidence="6 7">
    <name type="scientific">Streptantibioticus rubrisoli</name>
    <dbReference type="NCBI Taxonomy" id="1387313"/>
    <lineage>
        <taxon>Bacteria</taxon>
        <taxon>Bacillati</taxon>
        <taxon>Actinomycetota</taxon>
        <taxon>Actinomycetes</taxon>
        <taxon>Kitasatosporales</taxon>
        <taxon>Streptomycetaceae</taxon>
        <taxon>Streptantibioticus</taxon>
    </lineage>
</organism>
<keyword evidence="1 2" id="KW-0129">CBS domain</keyword>
<dbReference type="SMART" id="SM00116">
    <property type="entry name" value="CBS"/>
    <property type="match status" value="2"/>
</dbReference>
<dbReference type="PANTHER" id="PTHR43080:SF29">
    <property type="entry name" value="OS02G0818000 PROTEIN"/>
    <property type="match status" value="1"/>
</dbReference>
<dbReference type="Proteomes" id="UP001206206">
    <property type="component" value="Unassembled WGS sequence"/>
</dbReference>
<evidence type="ECO:0000259" key="4">
    <source>
        <dbReference type="PROSITE" id="PS50914"/>
    </source>
</evidence>
<feature type="domain" description="CBS" evidence="5">
    <location>
        <begin position="10"/>
        <end position="67"/>
    </location>
</feature>
<dbReference type="EMBL" id="JANFNH010000006">
    <property type="protein sequence ID" value="MCQ4042305.1"/>
    <property type="molecule type" value="Genomic_DNA"/>
</dbReference>
<dbReference type="InterPro" id="IPR007055">
    <property type="entry name" value="BON_dom"/>
</dbReference>
<dbReference type="SUPFAM" id="SSF54631">
    <property type="entry name" value="CBS-domain pair"/>
    <property type="match status" value="1"/>
</dbReference>
<evidence type="ECO:0000313" key="6">
    <source>
        <dbReference type="EMBL" id="MCQ4042305.1"/>
    </source>
</evidence>
<feature type="compositionally biased region" description="Basic and acidic residues" evidence="3">
    <location>
        <begin position="57"/>
        <end position="66"/>
    </location>
</feature>
<protein>
    <submittedName>
        <fullName evidence="6">CBS domain-containing protein</fullName>
    </submittedName>
</protein>
<dbReference type="InterPro" id="IPR000644">
    <property type="entry name" value="CBS_dom"/>
</dbReference>
<dbReference type="InterPro" id="IPR051257">
    <property type="entry name" value="Diverse_CBS-Domain"/>
</dbReference>
<dbReference type="RefSeq" id="WP_255926344.1">
    <property type="nucleotide sequence ID" value="NZ_JANFNH010000006.1"/>
</dbReference>
<name>A0ABT1PAD1_9ACTN</name>
<feature type="region of interest" description="Disordered" evidence="3">
    <location>
        <begin position="57"/>
        <end position="82"/>
    </location>
</feature>
<evidence type="ECO:0000313" key="7">
    <source>
        <dbReference type="Proteomes" id="UP001206206"/>
    </source>
</evidence>
<evidence type="ECO:0000256" key="2">
    <source>
        <dbReference type="PROSITE-ProRule" id="PRU00703"/>
    </source>
</evidence>
<dbReference type="Pfam" id="PF00571">
    <property type="entry name" value="CBS"/>
    <property type="match status" value="2"/>
</dbReference>
<feature type="domain" description="BON" evidence="4">
    <location>
        <begin position="145"/>
        <end position="214"/>
    </location>
</feature>
<keyword evidence="7" id="KW-1185">Reference proteome</keyword>
<dbReference type="PIRSF" id="PIRSF036990">
    <property type="entry name" value="UCP036990_CBS_BON"/>
    <property type="match status" value="1"/>
</dbReference>
<dbReference type="Pfam" id="PF04972">
    <property type="entry name" value="BON"/>
    <property type="match status" value="1"/>
</dbReference>
<accession>A0ABT1PAD1</accession>
<dbReference type="Gene3D" id="3.10.580.10">
    <property type="entry name" value="CBS-domain"/>
    <property type="match status" value="1"/>
</dbReference>
<dbReference type="InterPro" id="IPR017080">
    <property type="entry name" value="UCP036990_CBS_BON"/>
</dbReference>
<dbReference type="PANTHER" id="PTHR43080">
    <property type="entry name" value="CBS DOMAIN-CONTAINING PROTEIN CBSX3, MITOCHONDRIAL"/>
    <property type="match status" value="1"/>
</dbReference>
<proteinExistence type="predicted"/>
<dbReference type="InterPro" id="IPR046342">
    <property type="entry name" value="CBS_dom_sf"/>
</dbReference>
<evidence type="ECO:0000259" key="5">
    <source>
        <dbReference type="PROSITE" id="PS51371"/>
    </source>
</evidence>